<feature type="active site" description="Proton acceptor" evidence="2">
    <location>
        <position position="152"/>
    </location>
</feature>
<dbReference type="PANTHER" id="PTHR35561">
    <property type="entry name" value="RNA 2',3'-CYCLIC PHOSPHODIESTERASE"/>
    <property type="match status" value="1"/>
</dbReference>
<feature type="domain" description="Phosphoesterase HXTX" evidence="3">
    <location>
        <begin position="125"/>
        <end position="207"/>
    </location>
</feature>
<dbReference type="InterPro" id="IPR014051">
    <property type="entry name" value="Phosphoesterase_HXTX"/>
</dbReference>
<protein>
    <recommendedName>
        <fullName evidence="2">RNA 2',3'-cyclic phosphodiesterase</fullName>
        <shortName evidence="2">RNA 2',3'-CPDase</shortName>
        <ecNumber evidence="2">3.1.4.58</ecNumber>
    </recommendedName>
</protein>
<dbReference type="EC" id="3.1.4.58" evidence="2"/>
<dbReference type="EMBL" id="JACJVO010000009">
    <property type="protein sequence ID" value="MBB6731167.1"/>
    <property type="molecule type" value="Genomic_DNA"/>
</dbReference>
<accession>A0A7X0VVB3</accession>
<dbReference type="InterPro" id="IPR009097">
    <property type="entry name" value="Cyclic_Pdiesterase"/>
</dbReference>
<comment type="catalytic activity">
    <reaction evidence="2">
        <text>a 3'-end 2',3'-cyclophospho-ribonucleotide-RNA + H2O = a 3'-end 2'-phospho-ribonucleotide-RNA + H(+)</text>
        <dbReference type="Rhea" id="RHEA:11828"/>
        <dbReference type="Rhea" id="RHEA-COMP:10464"/>
        <dbReference type="Rhea" id="RHEA-COMP:17353"/>
        <dbReference type="ChEBI" id="CHEBI:15377"/>
        <dbReference type="ChEBI" id="CHEBI:15378"/>
        <dbReference type="ChEBI" id="CHEBI:83064"/>
        <dbReference type="ChEBI" id="CHEBI:173113"/>
        <dbReference type="EC" id="3.1.4.58"/>
    </reaction>
</comment>
<name>A0A7X0VVB3_9BACL</name>
<organism evidence="4 5">
    <name type="scientific">Cohnella zeiphila</name>
    <dbReference type="NCBI Taxonomy" id="2761120"/>
    <lineage>
        <taxon>Bacteria</taxon>
        <taxon>Bacillati</taxon>
        <taxon>Bacillota</taxon>
        <taxon>Bacilli</taxon>
        <taxon>Bacillales</taxon>
        <taxon>Paenibacillaceae</taxon>
        <taxon>Cohnella</taxon>
    </lineage>
</organism>
<dbReference type="Proteomes" id="UP000564644">
    <property type="component" value="Unassembled WGS sequence"/>
</dbReference>
<evidence type="ECO:0000256" key="1">
    <source>
        <dbReference type="ARBA" id="ARBA00022801"/>
    </source>
</evidence>
<evidence type="ECO:0000256" key="2">
    <source>
        <dbReference type="HAMAP-Rule" id="MF_01940"/>
    </source>
</evidence>
<sequence>MDNFRLFLGVALSASVGERLGDLAKRLADRLPYRSWTHPADYHITLHFLGDLPPDRIPAIQAAAREAADRTAPFALALGRPGTFGPPDAPRVLWCGLTEPAAVAAGGSQGCGSGDHGDAAGTLPALAALYAALAKPLAASGFALEARPYRAHVTLARRGGPGGGPDAVSAAWHDAVQALAPLPADALSWTAESFALFRTHFGRRPAYERLAEFPFGLRQP</sequence>
<proteinExistence type="inferred from homology"/>
<feature type="active site" description="Proton donor" evidence="2">
    <location>
        <position position="43"/>
    </location>
</feature>
<keyword evidence="5" id="KW-1185">Reference proteome</keyword>
<dbReference type="Gene3D" id="3.90.1140.10">
    <property type="entry name" value="Cyclic phosphodiesterase"/>
    <property type="match status" value="1"/>
</dbReference>
<keyword evidence="1 2" id="KW-0378">Hydrolase</keyword>
<evidence type="ECO:0000259" key="3">
    <source>
        <dbReference type="Pfam" id="PF02834"/>
    </source>
</evidence>
<reference evidence="4 5" key="1">
    <citation type="submission" date="2020-08" db="EMBL/GenBank/DDBJ databases">
        <title>Cohnella phylogeny.</title>
        <authorList>
            <person name="Dunlap C."/>
        </authorList>
    </citation>
    <scope>NUCLEOTIDE SEQUENCE [LARGE SCALE GENOMIC DNA]</scope>
    <source>
        <strain evidence="4 5">CBP 2801</strain>
    </source>
</reference>
<dbReference type="HAMAP" id="MF_01940">
    <property type="entry name" value="RNA_CPDase"/>
    <property type="match status" value="1"/>
</dbReference>
<comment type="similarity">
    <text evidence="2">Belongs to the 2H phosphoesterase superfamily. ThpR family.</text>
</comment>
<dbReference type="PANTHER" id="PTHR35561:SF1">
    <property type="entry name" value="RNA 2',3'-CYCLIC PHOSPHODIESTERASE"/>
    <property type="match status" value="1"/>
</dbReference>
<dbReference type="RefSeq" id="WP_185128802.1">
    <property type="nucleotide sequence ID" value="NZ_JACJVO010000009.1"/>
</dbReference>
<feature type="short sequence motif" description="HXTX 1" evidence="2">
    <location>
        <begin position="43"/>
        <end position="46"/>
    </location>
</feature>
<dbReference type="Pfam" id="PF02834">
    <property type="entry name" value="LigT_PEase"/>
    <property type="match status" value="2"/>
</dbReference>
<comment type="caution">
    <text evidence="4">The sequence shown here is derived from an EMBL/GenBank/DDBJ whole genome shotgun (WGS) entry which is preliminary data.</text>
</comment>
<feature type="domain" description="Phosphoesterase HXTX" evidence="3">
    <location>
        <begin position="11"/>
        <end position="94"/>
    </location>
</feature>
<evidence type="ECO:0000313" key="5">
    <source>
        <dbReference type="Proteomes" id="UP000564644"/>
    </source>
</evidence>
<dbReference type="AlphaFoldDB" id="A0A7X0VVB3"/>
<evidence type="ECO:0000313" key="4">
    <source>
        <dbReference type="EMBL" id="MBB6731167.1"/>
    </source>
</evidence>
<dbReference type="NCBIfam" id="TIGR02258">
    <property type="entry name" value="2_5_ligase"/>
    <property type="match status" value="1"/>
</dbReference>
<dbReference type="SUPFAM" id="SSF55144">
    <property type="entry name" value="LigT-like"/>
    <property type="match status" value="1"/>
</dbReference>
<feature type="short sequence motif" description="HXTX 2" evidence="2">
    <location>
        <begin position="152"/>
        <end position="155"/>
    </location>
</feature>
<dbReference type="GO" id="GO:0008664">
    <property type="term" value="F:RNA 2',3'-cyclic 3'-phosphodiesterase activity"/>
    <property type="evidence" value="ECO:0007669"/>
    <property type="project" value="UniProtKB-EC"/>
</dbReference>
<dbReference type="GO" id="GO:0004113">
    <property type="term" value="F:2',3'-cyclic-nucleotide 3'-phosphodiesterase activity"/>
    <property type="evidence" value="ECO:0007669"/>
    <property type="project" value="InterPro"/>
</dbReference>
<gene>
    <name evidence="4" type="primary">thpR</name>
    <name evidence="4" type="ORF">H7C18_09640</name>
</gene>
<dbReference type="InterPro" id="IPR004175">
    <property type="entry name" value="RNA_CPDase"/>
</dbReference>
<comment type="function">
    <text evidence="2">Hydrolyzes RNA 2',3'-cyclic phosphodiester to an RNA 2'-phosphomonoester.</text>
</comment>